<feature type="compositionally biased region" description="Low complexity" evidence="1">
    <location>
        <begin position="378"/>
        <end position="396"/>
    </location>
</feature>
<dbReference type="AlphaFoldDB" id="A0A066VE82"/>
<feature type="region of interest" description="Disordered" evidence="1">
    <location>
        <begin position="377"/>
        <end position="406"/>
    </location>
</feature>
<feature type="compositionally biased region" description="Polar residues" evidence="1">
    <location>
        <begin position="833"/>
        <end position="846"/>
    </location>
</feature>
<reference evidence="2 3" key="1">
    <citation type="submission" date="2014-05" db="EMBL/GenBank/DDBJ databases">
        <title>Draft genome sequence of a rare smut relative, Tilletiaria anomala UBC 951.</title>
        <authorList>
            <consortium name="DOE Joint Genome Institute"/>
            <person name="Toome M."/>
            <person name="Kuo A."/>
            <person name="Henrissat B."/>
            <person name="Lipzen A."/>
            <person name="Tritt A."/>
            <person name="Yoshinaga Y."/>
            <person name="Zane M."/>
            <person name="Barry K."/>
            <person name="Grigoriev I.V."/>
            <person name="Spatafora J.W."/>
            <person name="Aimea M.C."/>
        </authorList>
    </citation>
    <scope>NUCLEOTIDE SEQUENCE [LARGE SCALE GENOMIC DNA]</scope>
    <source>
        <strain evidence="2 3">UBC 951</strain>
    </source>
</reference>
<feature type="region of interest" description="Disordered" evidence="1">
    <location>
        <begin position="145"/>
        <end position="183"/>
    </location>
</feature>
<dbReference type="Proteomes" id="UP000027361">
    <property type="component" value="Unassembled WGS sequence"/>
</dbReference>
<keyword evidence="3" id="KW-1185">Reference proteome</keyword>
<sequence length="846" mass="82986">MSSILPFPSPSSSGPAKRNSSSQGAPAPASAGVDDHSINSTHGSSSSKLSHQHLPTVGGSGGKHAGEPLPSALAVNSAGVGPGGCSSTTSPERGHKDKEKDTKDVCCPGSTTAIYVAPNYYRPPPPSGTGSSAFTGSASAAHKRFHSSGSAASGSGGGGGSGFVYHPRQPGPQSDSYFSGALPPANLGPGSFASSTAGGRSAGARTGSVSGLGAGGCAHARAVSSFSSSATATGAGAGAAELPSHLLADNSSSNAGGRGEKEVYSSTSGTFGMSKSHSTCGSYFGSGAGFSTMESLSIATATSGERGSLTYVRDSSGAETATPASAAGGDGASAAPATTPSTPAVVASSGSNVSIKDVLAGGPASSLTHLNLGPATFTSSNSSNSNTNNSNNSASAGGTMTHRGRSSTLAGALSSLSFGFGSANSGATASAHAATASVPASASVGGGGGLLQQQQQQMGAARHPSAHPQGRPPSPSTLTDVLLGLHATLYGGKRKPEQVREMVGRYYEGNALFESPLLSAHGHEQIANQFIMAFSLPGLDVRSELRDVICSDFEFDGTRAGIIDQTITVTFLPWLFGRDTMSQEAADAEAASLAYGHYYASASGVAGSGPASYASYPMSARGGGAGGGAGGSGGGGGTAYGYGYAQPGSSGIHGAHGPGTAPVTPHPFANYQTQTPGASSFSRFGGEHGFSSILGIPAPHSPTMPYYAWGGSGGGGGGDPRMAYGQSHMGAASVGHSRPHTPGWTSAMAGGNVGGSGFFGSFGGSASGVRPLSSAHPHPQQQQQQTHAYGAGPAHGTGAYGYGHSQSHTTASSVNGDSFDDDDDDGFGVGSSISQRHAGSSVIHTG</sequence>
<dbReference type="EMBL" id="JMSN01000100">
    <property type="protein sequence ID" value="KDN39766.1"/>
    <property type="molecule type" value="Genomic_DNA"/>
</dbReference>
<feature type="region of interest" description="Disordered" evidence="1">
    <location>
        <begin position="442"/>
        <end position="478"/>
    </location>
</feature>
<feature type="region of interest" description="Disordered" evidence="1">
    <location>
        <begin position="312"/>
        <end position="348"/>
    </location>
</feature>
<feature type="region of interest" description="Disordered" evidence="1">
    <location>
        <begin position="651"/>
        <end position="684"/>
    </location>
</feature>
<dbReference type="RefSeq" id="XP_013241143.1">
    <property type="nucleotide sequence ID" value="XM_013385689.1"/>
</dbReference>
<feature type="compositionally biased region" description="Polar residues" evidence="1">
    <location>
        <begin position="670"/>
        <end position="682"/>
    </location>
</feature>
<dbReference type="InParanoid" id="A0A066VE82"/>
<protein>
    <submittedName>
        <fullName evidence="2">Uncharacterized protein</fullName>
    </submittedName>
</protein>
<feature type="region of interest" description="Disordered" evidence="1">
    <location>
        <begin position="248"/>
        <end position="273"/>
    </location>
</feature>
<feature type="compositionally biased region" description="Low complexity" evidence="1">
    <location>
        <begin position="451"/>
        <end position="461"/>
    </location>
</feature>
<feature type="compositionally biased region" description="Low complexity" evidence="1">
    <location>
        <begin position="1"/>
        <end position="53"/>
    </location>
</feature>
<feature type="region of interest" description="Disordered" evidence="1">
    <location>
        <begin position="1"/>
        <end position="108"/>
    </location>
</feature>
<proteinExistence type="predicted"/>
<gene>
    <name evidence="2" type="ORF">K437DRAFT_8606</name>
</gene>
<evidence type="ECO:0000313" key="3">
    <source>
        <dbReference type="Proteomes" id="UP000027361"/>
    </source>
</evidence>
<feature type="non-terminal residue" evidence="2">
    <location>
        <position position="846"/>
    </location>
</feature>
<feature type="compositionally biased region" description="Basic and acidic residues" evidence="1">
    <location>
        <begin position="92"/>
        <end position="104"/>
    </location>
</feature>
<dbReference type="GeneID" id="25267888"/>
<accession>A0A066VE82</accession>
<dbReference type="OrthoDB" id="9995831at2759"/>
<feature type="region of interest" description="Disordered" evidence="1">
    <location>
        <begin position="768"/>
        <end position="846"/>
    </location>
</feature>
<evidence type="ECO:0000313" key="2">
    <source>
        <dbReference type="EMBL" id="KDN39766.1"/>
    </source>
</evidence>
<evidence type="ECO:0000256" key="1">
    <source>
        <dbReference type="SAM" id="MobiDB-lite"/>
    </source>
</evidence>
<dbReference type="HOGENOM" id="CLU_337290_0_0_1"/>
<name>A0A066VE82_TILAU</name>
<comment type="caution">
    <text evidence="2">The sequence shown here is derived from an EMBL/GenBank/DDBJ whole genome shotgun (WGS) entry which is preliminary data.</text>
</comment>
<feature type="compositionally biased region" description="Low complexity" evidence="1">
    <location>
        <begin position="320"/>
        <end position="348"/>
    </location>
</feature>
<organism evidence="2 3">
    <name type="scientific">Tilletiaria anomala (strain ATCC 24038 / CBS 436.72 / UBC 951)</name>
    <dbReference type="NCBI Taxonomy" id="1037660"/>
    <lineage>
        <taxon>Eukaryota</taxon>
        <taxon>Fungi</taxon>
        <taxon>Dikarya</taxon>
        <taxon>Basidiomycota</taxon>
        <taxon>Ustilaginomycotina</taxon>
        <taxon>Exobasidiomycetes</taxon>
        <taxon>Georgefischeriales</taxon>
        <taxon>Tilletiariaceae</taxon>
        <taxon>Tilletiaria</taxon>
    </lineage>
</organism>
<feature type="compositionally biased region" description="Polar residues" evidence="1">
    <location>
        <begin position="264"/>
        <end position="273"/>
    </location>
</feature>